<dbReference type="SUPFAM" id="SSF56349">
    <property type="entry name" value="DNA breaking-rejoining enzymes"/>
    <property type="match status" value="1"/>
</dbReference>
<name>A0A6M8HYB5_9PROT</name>
<geneLocation type="plasmid" evidence="6 7">
    <name>unnamed1</name>
</geneLocation>
<reference evidence="6 7" key="1">
    <citation type="journal article" date="2014" name="World J. Microbiol. Biotechnol.">
        <title>Biodiversity and physiological characteristics of Antarctic and Arctic lichens-associated bacteria.</title>
        <authorList>
            <person name="Lee Y.M."/>
            <person name="Kim E.H."/>
            <person name="Lee H.K."/>
            <person name="Hong S.G."/>
        </authorList>
    </citation>
    <scope>NUCLEOTIDE SEQUENCE [LARGE SCALE GENOMIC DNA]</scope>
    <source>
        <strain evidence="6 7">PAMC 26569</strain>
        <plasmid evidence="6">unnamed1</plasmid>
    </source>
</reference>
<organism evidence="6 7">
    <name type="scientific">Lichenicola cladoniae</name>
    <dbReference type="NCBI Taxonomy" id="1484109"/>
    <lineage>
        <taxon>Bacteria</taxon>
        <taxon>Pseudomonadati</taxon>
        <taxon>Pseudomonadota</taxon>
        <taxon>Alphaproteobacteria</taxon>
        <taxon>Acetobacterales</taxon>
        <taxon>Acetobacteraceae</taxon>
        <taxon>Lichenicola</taxon>
    </lineage>
</organism>
<keyword evidence="7" id="KW-1185">Reference proteome</keyword>
<dbReference type="RefSeq" id="WP_171833847.1">
    <property type="nucleotide sequence ID" value="NZ_CP053709.1"/>
</dbReference>
<dbReference type="EMBL" id="CP053709">
    <property type="protein sequence ID" value="QKE93177.1"/>
    <property type="molecule type" value="Genomic_DNA"/>
</dbReference>
<sequence>MLSDQISRYVALHRNLGRKFADQERMLQLFAKYAEAFGDQHVVAIRLYDWCSKAPTQNAARNRFDMVRRFSLYAHSEDQGHQIPASGMFGQGRRPRPTPHIIEPEQLRAIMQAALNFPSKELITPYTYYYLFGLLAASGLRISEALAIQRNDLVDDGLIIRNGKFGKQRLLPLQDSTRQALITYLAIKGRLGAEGENLFVRARGRAPDRSRVCSVFIRLARMLGFRGPTGTRGIRLHDLRHTFAVRSLESCPCNREAISHHMVGLSAYLGHADIANTYWYLEATPILLREIATVGEKLFIGGLV</sequence>
<comment type="similarity">
    <text evidence="1">Belongs to the 'phage' integrase family.</text>
</comment>
<dbReference type="PANTHER" id="PTHR30349:SF41">
    <property type="entry name" value="INTEGRASE_RECOMBINASE PROTEIN MJ0367-RELATED"/>
    <property type="match status" value="1"/>
</dbReference>
<keyword evidence="2" id="KW-0229">DNA integration</keyword>
<feature type="domain" description="Tyr recombinase" evidence="5">
    <location>
        <begin position="97"/>
        <end position="293"/>
    </location>
</feature>
<keyword evidence="4" id="KW-0233">DNA recombination</keyword>
<evidence type="ECO:0000313" key="7">
    <source>
        <dbReference type="Proteomes" id="UP000500767"/>
    </source>
</evidence>
<dbReference type="KEGG" id="lck:HN018_23625"/>
<keyword evidence="6" id="KW-0614">Plasmid</keyword>
<evidence type="ECO:0000313" key="6">
    <source>
        <dbReference type="EMBL" id="QKE93177.1"/>
    </source>
</evidence>
<dbReference type="InterPro" id="IPR002104">
    <property type="entry name" value="Integrase_catalytic"/>
</dbReference>
<accession>A0A6M8HYB5</accession>
<dbReference type="GO" id="GO:0006310">
    <property type="term" value="P:DNA recombination"/>
    <property type="evidence" value="ECO:0007669"/>
    <property type="project" value="UniProtKB-KW"/>
</dbReference>
<dbReference type="GO" id="GO:0003677">
    <property type="term" value="F:DNA binding"/>
    <property type="evidence" value="ECO:0007669"/>
    <property type="project" value="UniProtKB-KW"/>
</dbReference>
<evidence type="ECO:0000256" key="4">
    <source>
        <dbReference type="ARBA" id="ARBA00023172"/>
    </source>
</evidence>
<proteinExistence type="inferred from homology"/>
<dbReference type="Gene3D" id="1.10.443.10">
    <property type="entry name" value="Intergrase catalytic core"/>
    <property type="match status" value="1"/>
</dbReference>
<dbReference type="InterPro" id="IPR011010">
    <property type="entry name" value="DNA_brk_join_enz"/>
</dbReference>
<dbReference type="Proteomes" id="UP000500767">
    <property type="component" value="Plasmid unnamed1"/>
</dbReference>
<gene>
    <name evidence="6" type="ORF">HN018_23625</name>
</gene>
<dbReference type="InterPro" id="IPR050090">
    <property type="entry name" value="Tyrosine_recombinase_XerCD"/>
</dbReference>
<protein>
    <submittedName>
        <fullName evidence="6">Tyrosine-type recombinase/integrase</fullName>
    </submittedName>
</protein>
<dbReference type="InterPro" id="IPR013762">
    <property type="entry name" value="Integrase-like_cat_sf"/>
</dbReference>
<keyword evidence="3" id="KW-0238">DNA-binding</keyword>
<dbReference type="GO" id="GO:0015074">
    <property type="term" value="P:DNA integration"/>
    <property type="evidence" value="ECO:0007669"/>
    <property type="project" value="UniProtKB-KW"/>
</dbReference>
<dbReference type="AlphaFoldDB" id="A0A6M8HYB5"/>
<evidence type="ECO:0000256" key="2">
    <source>
        <dbReference type="ARBA" id="ARBA00022908"/>
    </source>
</evidence>
<dbReference type="Pfam" id="PF00589">
    <property type="entry name" value="Phage_integrase"/>
    <property type="match status" value="1"/>
</dbReference>
<dbReference type="PROSITE" id="PS51898">
    <property type="entry name" value="TYR_RECOMBINASE"/>
    <property type="match status" value="1"/>
</dbReference>
<evidence type="ECO:0000259" key="5">
    <source>
        <dbReference type="PROSITE" id="PS51898"/>
    </source>
</evidence>
<dbReference type="PANTHER" id="PTHR30349">
    <property type="entry name" value="PHAGE INTEGRASE-RELATED"/>
    <property type="match status" value="1"/>
</dbReference>
<evidence type="ECO:0000256" key="1">
    <source>
        <dbReference type="ARBA" id="ARBA00008857"/>
    </source>
</evidence>
<evidence type="ECO:0000256" key="3">
    <source>
        <dbReference type="ARBA" id="ARBA00023125"/>
    </source>
</evidence>